<dbReference type="PANTHER" id="PTHR13932:SF6">
    <property type="entry name" value="OXYGEN-INDEPENDENT COPROPORPHYRINOGEN III OXIDASE"/>
    <property type="match status" value="1"/>
</dbReference>
<feature type="binding site" evidence="16">
    <location>
        <begin position="127"/>
        <end position="128"/>
    </location>
    <ligand>
        <name>S-adenosyl-L-methionine</name>
        <dbReference type="ChEBI" id="CHEBI:59789"/>
        <label>2</label>
    </ligand>
</feature>
<dbReference type="PANTHER" id="PTHR13932">
    <property type="entry name" value="COPROPORPHYRINIGEN III OXIDASE"/>
    <property type="match status" value="1"/>
</dbReference>
<dbReference type="SFLD" id="SFLDS00029">
    <property type="entry name" value="Radical_SAM"/>
    <property type="match status" value="1"/>
</dbReference>
<dbReference type="GO" id="GO:0004109">
    <property type="term" value="F:coproporphyrinogen oxidase activity"/>
    <property type="evidence" value="ECO:0007669"/>
    <property type="project" value="InterPro"/>
</dbReference>
<evidence type="ECO:0000256" key="3">
    <source>
        <dbReference type="ARBA" id="ARBA00005493"/>
    </source>
</evidence>
<evidence type="ECO:0000256" key="9">
    <source>
        <dbReference type="ARBA" id="ARBA00023002"/>
    </source>
</evidence>
<dbReference type="EMBL" id="JACXLD010000002">
    <property type="protein sequence ID" value="MBD2858219.1"/>
    <property type="molecule type" value="Genomic_DNA"/>
</dbReference>
<feature type="domain" description="Radical SAM core" evidence="18">
    <location>
        <begin position="58"/>
        <end position="304"/>
    </location>
</feature>
<feature type="binding site" evidence="16">
    <location>
        <position position="200"/>
    </location>
    <ligand>
        <name>S-adenosyl-L-methionine</name>
        <dbReference type="ChEBI" id="CHEBI:59789"/>
        <label>2</label>
    </ligand>
</feature>
<keyword evidence="6 15" id="KW-0963">Cytoplasm</keyword>
<evidence type="ECO:0000256" key="11">
    <source>
        <dbReference type="ARBA" id="ARBA00023014"/>
    </source>
</evidence>
<dbReference type="NCBIfam" id="TIGR00538">
    <property type="entry name" value="hemN"/>
    <property type="match status" value="1"/>
</dbReference>
<evidence type="ECO:0000256" key="17">
    <source>
        <dbReference type="PIRSR" id="PIRSR000167-2"/>
    </source>
</evidence>
<feature type="binding site" evidence="17">
    <location>
        <position position="79"/>
    </location>
    <ligand>
        <name>[4Fe-4S] cluster</name>
        <dbReference type="ChEBI" id="CHEBI:49883"/>
        <note>4Fe-4S-S-AdoMet</note>
    </ligand>
</feature>
<gene>
    <name evidence="19" type="primary">hemN</name>
    <name evidence="19" type="ORF">IB286_04295</name>
</gene>
<keyword evidence="12 15" id="KW-0627">Porphyrin biosynthesis</keyword>
<dbReference type="Gene3D" id="3.80.30.20">
    <property type="entry name" value="tm_1862 like domain"/>
    <property type="match status" value="1"/>
</dbReference>
<proteinExistence type="inferred from homology"/>
<dbReference type="Pfam" id="PF04055">
    <property type="entry name" value="Radical_SAM"/>
    <property type="match status" value="1"/>
</dbReference>
<evidence type="ECO:0000256" key="8">
    <source>
        <dbReference type="ARBA" id="ARBA00022723"/>
    </source>
</evidence>
<dbReference type="InterPro" id="IPR023404">
    <property type="entry name" value="rSAM_horseshoe"/>
</dbReference>
<comment type="subunit">
    <text evidence="4">Monomer.</text>
</comment>
<dbReference type="GO" id="GO:0046872">
    <property type="term" value="F:metal ion binding"/>
    <property type="evidence" value="ECO:0007669"/>
    <property type="project" value="UniProtKB-KW"/>
</dbReference>
<feature type="binding site" evidence="17">
    <location>
        <position position="75"/>
    </location>
    <ligand>
        <name>[4Fe-4S] cluster</name>
        <dbReference type="ChEBI" id="CHEBI:49883"/>
        <note>4Fe-4S-S-AdoMet</note>
    </ligand>
</feature>
<sequence length="471" mass="53453">MNAASQTENSTIIAIESVTPTSLIEKYRCEGPRYTSYPTALQFSEAFTPAQHLDLLKHSGQQVAPLSLYVHLPFCRWLCYYCACNKIVTKDPSASRRYLDYLAKEIEMVSSAIGKHRRVVQLHLGGGTPTYFDDAELTELIHMLSSHFRFADDQSREYAIEIDPRTVDGDRLALLKGLGFNRLSFGVQDSDPAVQKAINRVCPTEKLVSLFKQARELRFKSLSVDLIYGLPKQTCTTLEHTLDEVLELAPDRIAFYHYAHLPDRFPPQKAIAKQSIPDSAEKLALYQLATRRFEEAGYIHIGMDHFVKPDDALAQYQQEGRLQRNFQGYSTSMAPDTLALGVSAISSLDGNFNQNHVQLDDYYRALDEGHLPTAKGLICNEEDRIRRALISALICNLQLDIPTFEQRFQINFNRHFKRELEALQQLANDGLLTLSEQAITVTQTGRNFLRNICMTFDTYLHGVEGRFSKTL</sequence>
<evidence type="ECO:0000256" key="14">
    <source>
        <dbReference type="ARBA" id="ARBA00048321"/>
    </source>
</evidence>
<evidence type="ECO:0000313" key="19">
    <source>
        <dbReference type="EMBL" id="MBD2858219.1"/>
    </source>
</evidence>
<evidence type="ECO:0000313" key="20">
    <source>
        <dbReference type="Proteomes" id="UP000610558"/>
    </source>
</evidence>
<comment type="cofactor">
    <cofactor evidence="15 17">
        <name>[4Fe-4S] cluster</name>
        <dbReference type="ChEBI" id="CHEBI:49883"/>
    </cofactor>
    <text evidence="15 17">Binds 1 [4Fe-4S] cluster. The cluster is coordinated with 3 cysteines and an exchangeable S-adenosyl-L-methionine.</text>
</comment>
<keyword evidence="10 15" id="KW-0408">Iron</keyword>
<evidence type="ECO:0000256" key="5">
    <source>
        <dbReference type="ARBA" id="ARBA00022485"/>
    </source>
</evidence>
<evidence type="ECO:0000256" key="15">
    <source>
        <dbReference type="PIRNR" id="PIRNR000167"/>
    </source>
</evidence>
<dbReference type="PIRSF" id="PIRSF000167">
    <property type="entry name" value="HemN"/>
    <property type="match status" value="1"/>
</dbReference>
<dbReference type="EC" id="1.3.98.3" evidence="15"/>
<dbReference type="GO" id="GO:0051539">
    <property type="term" value="F:4 iron, 4 sulfur cluster binding"/>
    <property type="evidence" value="ECO:0007669"/>
    <property type="project" value="UniProtKB-KW"/>
</dbReference>
<comment type="function">
    <text evidence="13">Involved in the heme biosynthesis. Catalyzes the anaerobic oxidative decarboxylation of propionate groups of rings A and B of coproporphyrinogen III to yield the vinyl groups in protoporphyrinogen IX.</text>
</comment>
<feature type="binding site" evidence="16">
    <location>
        <position position="259"/>
    </location>
    <ligand>
        <name>S-adenosyl-L-methionine</name>
        <dbReference type="ChEBI" id="CHEBI:59789"/>
        <label>2</label>
    </ligand>
</feature>
<comment type="catalytic activity">
    <reaction evidence="14 15">
        <text>coproporphyrinogen III + 2 S-adenosyl-L-methionine = protoporphyrinogen IX + 2 5'-deoxyadenosine + 2 L-methionine + 2 CO2</text>
        <dbReference type="Rhea" id="RHEA:15425"/>
        <dbReference type="ChEBI" id="CHEBI:16526"/>
        <dbReference type="ChEBI" id="CHEBI:17319"/>
        <dbReference type="ChEBI" id="CHEBI:57307"/>
        <dbReference type="ChEBI" id="CHEBI:57309"/>
        <dbReference type="ChEBI" id="CHEBI:57844"/>
        <dbReference type="ChEBI" id="CHEBI:59789"/>
        <dbReference type="EC" id="1.3.98.3"/>
    </reaction>
</comment>
<keyword evidence="20" id="KW-1185">Reference proteome</keyword>
<dbReference type="Pfam" id="PF06969">
    <property type="entry name" value="HemN_C"/>
    <property type="match status" value="1"/>
</dbReference>
<evidence type="ECO:0000256" key="7">
    <source>
        <dbReference type="ARBA" id="ARBA00022691"/>
    </source>
</evidence>
<dbReference type="CDD" id="cd01335">
    <property type="entry name" value="Radical_SAM"/>
    <property type="match status" value="1"/>
</dbReference>
<feature type="binding site" evidence="16">
    <location>
        <position position="225"/>
    </location>
    <ligand>
        <name>S-adenosyl-L-methionine</name>
        <dbReference type="ChEBI" id="CHEBI:59789"/>
        <label>2</label>
    </ligand>
</feature>
<evidence type="ECO:0000256" key="6">
    <source>
        <dbReference type="ARBA" id="ARBA00022490"/>
    </source>
</evidence>
<feature type="binding site" evidence="16">
    <location>
        <position position="69"/>
    </location>
    <ligand>
        <name>S-adenosyl-L-methionine</name>
        <dbReference type="ChEBI" id="CHEBI:59789"/>
        <label>1</label>
    </ligand>
</feature>
<feature type="binding site" evidence="16">
    <location>
        <position position="188"/>
    </location>
    <ligand>
        <name>S-adenosyl-L-methionine</name>
        <dbReference type="ChEBI" id="CHEBI:59789"/>
        <label>2</label>
    </ligand>
</feature>
<dbReference type="InterPro" id="IPR004558">
    <property type="entry name" value="Coprogen_oxidase_HemN"/>
</dbReference>
<comment type="similarity">
    <text evidence="3 15">Belongs to the anaerobic coproporphyrinogen-III oxidase family.</text>
</comment>
<feature type="binding site" evidence="16">
    <location>
        <position position="126"/>
    </location>
    <ligand>
        <name>S-adenosyl-L-methionine</name>
        <dbReference type="ChEBI" id="CHEBI:59789"/>
        <label>1</label>
    </ligand>
</feature>
<feature type="binding site" evidence="16">
    <location>
        <position position="345"/>
    </location>
    <ligand>
        <name>S-adenosyl-L-methionine</name>
        <dbReference type="ChEBI" id="CHEBI:59789"/>
        <label>1</label>
    </ligand>
</feature>
<dbReference type="GO" id="GO:0006782">
    <property type="term" value="P:protoporphyrinogen IX biosynthetic process"/>
    <property type="evidence" value="ECO:0007669"/>
    <property type="project" value="TreeGrafter"/>
</dbReference>
<evidence type="ECO:0000256" key="2">
    <source>
        <dbReference type="ARBA" id="ARBA00004785"/>
    </source>
</evidence>
<dbReference type="SUPFAM" id="SSF102114">
    <property type="entry name" value="Radical SAM enzymes"/>
    <property type="match status" value="1"/>
</dbReference>
<keyword evidence="9 15" id="KW-0560">Oxidoreductase</keyword>
<dbReference type="InterPro" id="IPR034505">
    <property type="entry name" value="Coproporphyrinogen-III_oxidase"/>
</dbReference>
<reference evidence="19" key="1">
    <citation type="submission" date="2020-09" db="EMBL/GenBank/DDBJ databases">
        <authorList>
            <person name="Yoon J.-W."/>
        </authorList>
    </citation>
    <scope>NUCLEOTIDE SEQUENCE</scope>
    <source>
        <strain evidence="19">KMU-158</strain>
    </source>
</reference>
<dbReference type="GO" id="GO:0005737">
    <property type="term" value="C:cytoplasm"/>
    <property type="evidence" value="ECO:0007669"/>
    <property type="project" value="UniProtKB-SubCell"/>
</dbReference>
<dbReference type="Gene3D" id="1.10.10.920">
    <property type="match status" value="1"/>
</dbReference>
<dbReference type="SMART" id="SM00729">
    <property type="entry name" value="Elp3"/>
    <property type="match status" value="1"/>
</dbReference>
<evidence type="ECO:0000256" key="13">
    <source>
        <dbReference type="ARBA" id="ARBA00024295"/>
    </source>
</evidence>
<dbReference type="GO" id="GO:0051989">
    <property type="term" value="F:coproporphyrinogen dehydrogenase activity"/>
    <property type="evidence" value="ECO:0007669"/>
    <property type="project" value="UniProtKB-EC"/>
</dbReference>
<dbReference type="RefSeq" id="WP_190762858.1">
    <property type="nucleotide sequence ID" value="NZ_JACXLD010000002.1"/>
</dbReference>
<dbReference type="SFLD" id="SFLDG01065">
    <property type="entry name" value="anaerobic_coproporphyrinogen-I"/>
    <property type="match status" value="1"/>
</dbReference>
<dbReference type="InterPro" id="IPR007197">
    <property type="entry name" value="rSAM"/>
</dbReference>
<feature type="binding site" evidence="17">
    <location>
        <position position="82"/>
    </location>
    <ligand>
        <name>[4Fe-4S] cluster</name>
        <dbReference type="ChEBI" id="CHEBI:49883"/>
        <note>4Fe-4S-S-AdoMet</note>
    </ligand>
</feature>
<organism evidence="19 20">
    <name type="scientific">Spongiibacter pelagi</name>
    <dbReference type="NCBI Taxonomy" id="2760804"/>
    <lineage>
        <taxon>Bacteria</taxon>
        <taxon>Pseudomonadati</taxon>
        <taxon>Pseudomonadota</taxon>
        <taxon>Gammaproteobacteria</taxon>
        <taxon>Cellvibrionales</taxon>
        <taxon>Spongiibacteraceae</taxon>
        <taxon>Spongiibacter</taxon>
    </lineage>
</organism>
<keyword evidence="11 15" id="KW-0411">Iron-sulfur</keyword>
<evidence type="ECO:0000259" key="18">
    <source>
        <dbReference type="PROSITE" id="PS51918"/>
    </source>
</evidence>
<dbReference type="PROSITE" id="PS51918">
    <property type="entry name" value="RADICAL_SAM"/>
    <property type="match status" value="1"/>
</dbReference>
<evidence type="ECO:0000256" key="10">
    <source>
        <dbReference type="ARBA" id="ARBA00023004"/>
    </source>
</evidence>
<feature type="binding site" evidence="16">
    <location>
        <begin position="81"/>
        <end position="83"/>
    </location>
    <ligand>
        <name>S-adenosyl-L-methionine</name>
        <dbReference type="ChEBI" id="CHEBI:59789"/>
        <label>2</label>
    </ligand>
</feature>
<evidence type="ECO:0000256" key="1">
    <source>
        <dbReference type="ARBA" id="ARBA00004496"/>
    </source>
</evidence>
<dbReference type="InterPro" id="IPR006638">
    <property type="entry name" value="Elp3/MiaA/NifB-like_rSAM"/>
</dbReference>
<name>A0A927C020_9GAMM</name>
<evidence type="ECO:0000256" key="12">
    <source>
        <dbReference type="ARBA" id="ARBA00023244"/>
    </source>
</evidence>
<dbReference type="FunFam" id="1.10.10.920:FF:000001">
    <property type="entry name" value="Coproporphyrinogen-III oxidase"/>
    <property type="match status" value="1"/>
</dbReference>
<dbReference type="Proteomes" id="UP000610558">
    <property type="component" value="Unassembled WGS sequence"/>
</dbReference>
<accession>A0A927C020</accession>
<evidence type="ECO:0000256" key="16">
    <source>
        <dbReference type="PIRSR" id="PIRSR000167-1"/>
    </source>
</evidence>
<dbReference type="InterPro" id="IPR010723">
    <property type="entry name" value="HemN_C"/>
</dbReference>
<protein>
    <recommendedName>
        <fullName evidence="15">Coproporphyrinogen-III oxidase</fullName>
        <ecNumber evidence="15">1.3.98.3</ecNumber>
    </recommendedName>
</protein>
<comment type="subcellular location">
    <subcellularLocation>
        <location evidence="1 15">Cytoplasm</location>
    </subcellularLocation>
</comment>
<keyword evidence="7 15" id="KW-0949">S-adenosyl-L-methionine</keyword>
<feature type="binding site" evidence="16">
    <location>
        <position position="161"/>
    </location>
    <ligand>
        <name>S-adenosyl-L-methionine</name>
        <dbReference type="ChEBI" id="CHEBI:59789"/>
        <label>1</label>
    </ligand>
</feature>
<evidence type="ECO:0000256" key="4">
    <source>
        <dbReference type="ARBA" id="ARBA00011245"/>
    </source>
</evidence>
<keyword evidence="8 15" id="KW-0479">Metal-binding</keyword>
<keyword evidence="5 15" id="KW-0004">4Fe-4S</keyword>
<comment type="pathway">
    <text evidence="2 15">Porphyrin-containing compound metabolism; protoporphyrin-IX biosynthesis; protoporphyrinogen-IX from coproporphyrinogen-III (AdoMet route): step 1/1.</text>
</comment>
<comment type="caution">
    <text evidence="19">The sequence shown here is derived from an EMBL/GenBank/DDBJ whole genome shotgun (WGS) entry which is preliminary data.</text>
</comment>
<dbReference type="AlphaFoldDB" id="A0A927C020"/>
<dbReference type="InterPro" id="IPR058240">
    <property type="entry name" value="rSAM_sf"/>
</dbReference>